<keyword evidence="5" id="KW-1185">Reference proteome</keyword>
<keyword evidence="2" id="KW-0812">Transmembrane</keyword>
<comment type="caution">
    <text evidence="4">The sequence shown here is derived from an EMBL/GenBank/DDBJ whole genome shotgun (WGS) entry which is preliminary data.</text>
</comment>
<evidence type="ECO:0000313" key="4">
    <source>
        <dbReference type="EMBL" id="MBC5676315.1"/>
    </source>
</evidence>
<dbReference type="SMART" id="SM00899">
    <property type="entry name" value="FeoA"/>
    <property type="match status" value="1"/>
</dbReference>
<dbReference type="SUPFAM" id="SSF50037">
    <property type="entry name" value="C-terminal domain of transcriptional repressors"/>
    <property type="match status" value="1"/>
</dbReference>
<sequence length="71" mass="7624">MMPLTMVREGKENIICKVGGRGETKRFLENLGFTVGGMVTVVSVIGGNVIVNVKDSRVAIGKDMANKIMVN</sequence>
<keyword evidence="1" id="KW-0408">Iron</keyword>
<organism evidence="4 5">
    <name type="scientific">Anaerostipes hominis</name>
    <name type="common">ex Liu et al. 2021</name>
    <dbReference type="NCBI Taxonomy" id="2763018"/>
    <lineage>
        <taxon>Bacteria</taxon>
        <taxon>Bacillati</taxon>
        <taxon>Bacillota</taxon>
        <taxon>Clostridia</taxon>
        <taxon>Lachnospirales</taxon>
        <taxon>Lachnospiraceae</taxon>
        <taxon>Anaerostipes</taxon>
    </lineage>
</organism>
<dbReference type="InterPro" id="IPR053184">
    <property type="entry name" value="FeoA-like"/>
</dbReference>
<dbReference type="EMBL" id="JACOOS010000001">
    <property type="protein sequence ID" value="MBC5676315.1"/>
    <property type="molecule type" value="Genomic_DNA"/>
</dbReference>
<reference evidence="4 5" key="1">
    <citation type="submission" date="2020-08" db="EMBL/GenBank/DDBJ databases">
        <title>Genome public.</title>
        <authorList>
            <person name="Liu C."/>
            <person name="Sun Q."/>
        </authorList>
    </citation>
    <scope>NUCLEOTIDE SEQUENCE [LARGE SCALE GENOMIC DNA]</scope>
    <source>
        <strain evidence="4 5">NSJ-7</strain>
    </source>
</reference>
<dbReference type="Proteomes" id="UP000635828">
    <property type="component" value="Unassembled WGS sequence"/>
</dbReference>
<accession>A0ABR7FNU8</accession>
<protein>
    <submittedName>
        <fullName evidence="4">Ferrous iron transport protein A</fullName>
    </submittedName>
</protein>
<evidence type="ECO:0000259" key="3">
    <source>
        <dbReference type="SMART" id="SM00899"/>
    </source>
</evidence>
<name>A0ABR7FNU8_9FIRM</name>
<evidence type="ECO:0000256" key="2">
    <source>
        <dbReference type="SAM" id="Phobius"/>
    </source>
</evidence>
<evidence type="ECO:0000313" key="5">
    <source>
        <dbReference type="Proteomes" id="UP000635828"/>
    </source>
</evidence>
<gene>
    <name evidence="4" type="ORF">H8S22_01405</name>
</gene>
<dbReference type="InterPro" id="IPR038157">
    <property type="entry name" value="FeoA_core_dom"/>
</dbReference>
<dbReference type="InterPro" id="IPR007167">
    <property type="entry name" value="Fe-transptr_FeoA-like"/>
</dbReference>
<dbReference type="PANTHER" id="PTHR43151:SF1">
    <property type="entry name" value="SSR2333 PROTEIN"/>
    <property type="match status" value="1"/>
</dbReference>
<dbReference type="InterPro" id="IPR008988">
    <property type="entry name" value="Transcriptional_repressor_C"/>
</dbReference>
<dbReference type="Gene3D" id="2.30.30.90">
    <property type="match status" value="1"/>
</dbReference>
<keyword evidence="2" id="KW-1133">Transmembrane helix</keyword>
<evidence type="ECO:0000256" key="1">
    <source>
        <dbReference type="ARBA" id="ARBA00023004"/>
    </source>
</evidence>
<feature type="transmembrane region" description="Helical" evidence="2">
    <location>
        <begin position="31"/>
        <end position="51"/>
    </location>
</feature>
<dbReference type="PANTHER" id="PTHR43151">
    <property type="entry name" value="FEOA FAMILY PROTEIN"/>
    <property type="match status" value="1"/>
</dbReference>
<dbReference type="Pfam" id="PF04023">
    <property type="entry name" value="FeoA"/>
    <property type="match status" value="1"/>
</dbReference>
<feature type="domain" description="Ferrous iron transporter FeoA-like" evidence="3">
    <location>
        <begin position="2"/>
        <end position="71"/>
    </location>
</feature>
<dbReference type="RefSeq" id="WP_024728274.1">
    <property type="nucleotide sequence ID" value="NZ_JACOOS010000001.1"/>
</dbReference>
<proteinExistence type="predicted"/>
<keyword evidence="2" id="KW-0472">Membrane</keyword>